<feature type="transmembrane region" description="Helical" evidence="1">
    <location>
        <begin position="27"/>
        <end position="45"/>
    </location>
</feature>
<protein>
    <submittedName>
        <fullName evidence="2">Uncharacterized protein</fullName>
    </submittedName>
</protein>
<accession>A0A7W8A929</accession>
<dbReference type="AlphaFoldDB" id="A0A7W8A929"/>
<evidence type="ECO:0000256" key="1">
    <source>
        <dbReference type="SAM" id="Phobius"/>
    </source>
</evidence>
<dbReference type="RefSeq" id="WP_184967016.1">
    <property type="nucleotide sequence ID" value="NZ_JACHIN010000008.1"/>
</dbReference>
<comment type="caution">
    <text evidence="2">The sequence shown here is derived from an EMBL/GenBank/DDBJ whole genome shotgun (WGS) entry which is preliminary data.</text>
</comment>
<proteinExistence type="predicted"/>
<keyword evidence="1" id="KW-0812">Transmembrane</keyword>
<evidence type="ECO:0000313" key="3">
    <source>
        <dbReference type="Proteomes" id="UP000568380"/>
    </source>
</evidence>
<feature type="transmembrane region" description="Helical" evidence="1">
    <location>
        <begin position="167"/>
        <end position="188"/>
    </location>
</feature>
<keyword evidence="1" id="KW-0472">Membrane</keyword>
<feature type="transmembrane region" description="Helical" evidence="1">
    <location>
        <begin position="60"/>
        <end position="93"/>
    </location>
</feature>
<keyword evidence="3" id="KW-1185">Reference proteome</keyword>
<reference evidence="2 3" key="1">
    <citation type="submission" date="2020-08" db="EMBL/GenBank/DDBJ databases">
        <title>Genomic Encyclopedia of Type Strains, Phase IV (KMG-IV): sequencing the most valuable type-strain genomes for metagenomic binning, comparative biology and taxonomic classification.</title>
        <authorList>
            <person name="Goeker M."/>
        </authorList>
    </citation>
    <scope>NUCLEOTIDE SEQUENCE [LARGE SCALE GENOMIC DNA]</scope>
    <source>
        <strain evidence="2 3">DSM 45385</strain>
    </source>
</reference>
<sequence length="214" mass="22271">MEKKTSAVDYADFAEYDRRQRGIERHVLAAFLGGLAVGLLGMFAVDNAPALLSDLYDPYVYLALTITLGATSTGLGWALLTTFLATVSSLVAAMGGSALQGRFNIDVVGGGPVALNVLLVLLVGLGMLGYLTRRSDLWGDLAAGGIGALVLADVIDRATPGFLDTGATFWPVPAVVVGVLTVVAVLWLRRTTVGRLRALGVAAVLAGVFAFFVT</sequence>
<gene>
    <name evidence="2" type="ORF">HNR40_005980</name>
</gene>
<evidence type="ECO:0000313" key="2">
    <source>
        <dbReference type="EMBL" id="MBB5080493.1"/>
    </source>
</evidence>
<dbReference type="Proteomes" id="UP000568380">
    <property type="component" value="Unassembled WGS sequence"/>
</dbReference>
<feature type="transmembrane region" description="Helical" evidence="1">
    <location>
        <begin position="113"/>
        <end position="131"/>
    </location>
</feature>
<keyword evidence="1" id="KW-1133">Transmembrane helix</keyword>
<name>A0A7W8A929_9ACTN</name>
<feature type="transmembrane region" description="Helical" evidence="1">
    <location>
        <begin position="194"/>
        <end position="213"/>
    </location>
</feature>
<organism evidence="2 3">
    <name type="scientific">Nonomuraea endophytica</name>
    <dbReference type="NCBI Taxonomy" id="714136"/>
    <lineage>
        <taxon>Bacteria</taxon>
        <taxon>Bacillati</taxon>
        <taxon>Actinomycetota</taxon>
        <taxon>Actinomycetes</taxon>
        <taxon>Streptosporangiales</taxon>
        <taxon>Streptosporangiaceae</taxon>
        <taxon>Nonomuraea</taxon>
    </lineage>
</organism>
<dbReference type="EMBL" id="JACHIN010000008">
    <property type="protein sequence ID" value="MBB5080493.1"/>
    <property type="molecule type" value="Genomic_DNA"/>
</dbReference>